<dbReference type="EMBL" id="ANIY01004058">
    <property type="protein sequence ID" value="ETP31741.1"/>
    <property type="molecule type" value="Genomic_DNA"/>
</dbReference>
<evidence type="ECO:0000256" key="1">
    <source>
        <dbReference type="SAM" id="MobiDB-lite"/>
    </source>
</evidence>
<accession>W2Y9R8</accession>
<dbReference type="AlphaFoldDB" id="W2Y9R8"/>
<feature type="region of interest" description="Disordered" evidence="1">
    <location>
        <begin position="78"/>
        <end position="103"/>
    </location>
</feature>
<comment type="caution">
    <text evidence="2">The sequence shown here is derived from an EMBL/GenBank/DDBJ whole genome shotgun (WGS) entry which is preliminary data.</text>
</comment>
<sequence length="111" mass="12538">MTAYVHDDSSIDAPIGITLDGELLNTCRECHNVLVRVDTSRAFSCVEQFFLLLDNDDNDSSLSGQDVVDQLLSSRSNYSRELQRHDRPRRSSDYQFEKAMSSRSLLCGPCC</sequence>
<dbReference type="Proteomes" id="UP000018948">
    <property type="component" value="Unassembled WGS sequence"/>
</dbReference>
<organism evidence="2 3">
    <name type="scientific">Phytophthora nicotianae P10297</name>
    <dbReference type="NCBI Taxonomy" id="1317064"/>
    <lineage>
        <taxon>Eukaryota</taxon>
        <taxon>Sar</taxon>
        <taxon>Stramenopiles</taxon>
        <taxon>Oomycota</taxon>
        <taxon>Peronosporomycetes</taxon>
        <taxon>Peronosporales</taxon>
        <taxon>Peronosporaceae</taxon>
        <taxon>Phytophthora</taxon>
    </lineage>
</organism>
<feature type="compositionally biased region" description="Basic and acidic residues" evidence="1">
    <location>
        <begin position="81"/>
        <end position="96"/>
    </location>
</feature>
<evidence type="ECO:0000313" key="2">
    <source>
        <dbReference type="EMBL" id="ETP31741.1"/>
    </source>
</evidence>
<gene>
    <name evidence="2" type="ORF">F442_19430</name>
</gene>
<protein>
    <submittedName>
        <fullName evidence="2">Uncharacterized protein</fullName>
    </submittedName>
</protein>
<evidence type="ECO:0000313" key="3">
    <source>
        <dbReference type="Proteomes" id="UP000018948"/>
    </source>
</evidence>
<reference evidence="2 3" key="1">
    <citation type="submission" date="2013-11" db="EMBL/GenBank/DDBJ databases">
        <title>The Genome Sequence of Phytophthora parasitica P10297.</title>
        <authorList>
            <consortium name="The Broad Institute Genomics Platform"/>
            <person name="Russ C."/>
            <person name="Tyler B."/>
            <person name="Panabieres F."/>
            <person name="Shan W."/>
            <person name="Tripathy S."/>
            <person name="Grunwald N."/>
            <person name="Machado M."/>
            <person name="Johnson C.S."/>
            <person name="Walker B."/>
            <person name="Young S.K."/>
            <person name="Zeng Q."/>
            <person name="Gargeya S."/>
            <person name="Fitzgerald M."/>
            <person name="Haas B."/>
            <person name="Abouelleil A."/>
            <person name="Allen A.W."/>
            <person name="Alvarado L."/>
            <person name="Arachchi H.M."/>
            <person name="Berlin A.M."/>
            <person name="Chapman S.B."/>
            <person name="Gainer-Dewar J."/>
            <person name="Goldberg J."/>
            <person name="Griggs A."/>
            <person name="Gujja S."/>
            <person name="Hansen M."/>
            <person name="Howarth C."/>
            <person name="Imamovic A."/>
            <person name="Ireland A."/>
            <person name="Larimer J."/>
            <person name="McCowan C."/>
            <person name="Murphy C."/>
            <person name="Pearson M."/>
            <person name="Poon T.W."/>
            <person name="Priest M."/>
            <person name="Roberts A."/>
            <person name="Saif S."/>
            <person name="Shea T."/>
            <person name="Sisk P."/>
            <person name="Sykes S."/>
            <person name="Wortman J."/>
            <person name="Nusbaum C."/>
            <person name="Birren B."/>
        </authorList>
    </citation>
    <scope>NUCLEOTIDE SEQUENCE [LARGE SCALE GENOMIC DNA]</scope>
    <source>
        <strain evidence="2 3">P10297</strain>
    </source>
</reference>
<proteinExistence type="predicted"/>
<name>W2Y9R8_PHYNI</name>